<dbReference type="SUPFAM" id="SSF52540">
    <property type="entry name" value="P-loop containing nucleoside triphosphate hydrolases"/>
    <property type="match status" value="1"/>
</dbReference>
<dbReference type="Proteomes" id="UP000248714">
    <property type="component" value="Unassembled WGS sequence"/>
</dbReference>
<sequence>MRLIQAVRIENFRSIRFTEVKDVDEYNPIVGLNSSGKSNLLRALNLFFNSVVDERYPNLSMVRDFSSYAPAGKKKYVSVSVQLDLTKNFKVRKQDDFLEKHQLSDSIAIQRTWTIDAQTQSVVEAFSFGPDLDNLTPADSSNVPNLLLFIRAIKFRYIPNHTQPSDLIREYAQPLRSELIRRLQGTQEYKQGEVEHLMRALARTGDQMFTEVSKNVGSGISSLSVSPALPTDFAELAFDVAIQSVSNGSGRSPEFEGSGAQAFILLHFLDLVDRVSRGRAFGWVQASIWALEEPESFLHAGLRNRFAQDLFIYAADSRRQVFLTTHQDEFVRVASNAWMATQTDTGTRIDDMPAKAALTRSARLAITTYRHPLLEYPDQPMVVVEGAFDEVHIGAAAREAGIRPRWRLVSPDSTFGAGTAGDALKQYLKYNQTALASRPSAAPVLIVRDWESKDINSYKTLTAIHGYSEAMIAPQHLLNPALGPSFAGVERYLSTSLIESTIEGDHLLVSKGAKGTIEIRKESLSDAKKKLATAVQDGAAVGTHAVQLAKWVDTQVSSLIAKIPASEFFI</sequence>
<evidence type="ECO:0000259" key="1">
    <source>
        <dbReference type="Pfam" id="PF13304"/>
    </source>
</evidence>
<dbReference type="EMBL" id="QLTT01000002">
    <property type="protein sequence ID" value="RAS68452.1"/>
    <property type="molecule type" value="Genomic_DNA"/>
</dbReference>
<evidence type="ECO:0000313" key="3">
    <source>
        <dbReference type="Proteomes" id="UP000248714"/>
    </source>
</evidence>
<dbReference type="PANTHER" id="PTHR43581">
    <property type="entry name" value="ATP/GTP PHOSPHATASE"/>
    <property type="match status" value="1"/>
</dbReference>
<dbReference type="InterPro" id="IPR003959">
    <property type="entry name" value="ATPase_AAA_core"/>
</dbReference>
<dbReference type="InterPro" id="IPR027417">
    <property type="entry name" value="P-loop_NTPase"/>
</dbReference>
<dbReference type="Pfam" id="PF13304">
    <property type="entry name" value="AAA_21"/>
    <property type="match status" value="1"/>
</dbReference>
<dbReference type="PANTHER" id="PTHR43581:SF4">
    <property type="entry name" value="ATP_GTP PHOSPHATASE"/>
    <property type="match status" value="1"/>
</dbReference>
<comment type="caution">
    <text evidence="2">The sequence shown here is derived from an EMBL/GenBank/DDBJ whole genome shotgun (WGS) entry which is preliminary data.</text>
</comment>
<dbReference type="Gene3D" id="3.40.50.300">
    <property type="entry name" value="P-loop containing nucleotide triphosphate hydrolases"/>
    <property type="match status" value="1"/>
</dbReference>
<feature type="domain" description="ATPase AAA-type core" evidence="1">
    <location>
        <begin position="29"/>
        <end position="331"/>
    </location>
</feature>
<dbReference type="InterPro" id="IPR051396">
    <property type="entry name" value="Bact_Antivir_Def_Nuclease"/>
</dbReference>
<dbReference type="RefSeq" id="WP_112226611.1">
    <property type="nucleotide sequence ID" value="NZ_QLTT01000002.1"/>
</dbReference>
<accession>A0ABX9EG12</accession>
<organism evidence="2 3">
    <name type="scientific">Lentzea atacamensis</name>
    <dbReference type="NCBI Taxonomy" id="531938"/>
    <lineage>
        <taxon>Bacteria</taxon>
        <taxon>Bacillati</taxon>
        <taxon>Actinomycetota</taxon>
        <taxon>Actinomycetes</taxon>
        <taxon>Pseudonocardiales</taxon>
        <taxon>Pseudonocardiaceae</taxon>
        <taxon>Lentzea</taxon>
    </lineage>
</organism>
<gene>
    <name evidence="2" type="ORF">C8D87_102517</name>
</gene>
<protein>
    <submittedName>
        <fullName evidence="2">AbiEii toxin of type IV toxin-antitoxin system</fullName>
    </submittedName>
</protein>
<evidence type="ECO:0000313" key="2">
    <source>
        <dbReference type="EMBL" id="RAS68452.1"/>
    </source>
</evidence>
<proteinExistence type="predicted"/>
<keyword evidence="3" id="KW-1185">Reference proteome</keyword>
<reference evidence="2 3" key="1">
    <citation type="submission" date="2018-06" db="EMBL/GenBank/DDBJ databases">
        <title>Genomic Encyclopedia of Type Strains, Phase IV (KMG-IV): sequencing the most valuable type-strain genomes for metagenomic binning, comparative biology and taxonomic classification.</title>
        <authorList>
            <person name="Goeker M."/>
        </authorList>
    </citation>
    <scope>NUCLEOTIDE SEQUENCE [LARGE SCALE GENOMIC DNA]</scope>
    <source>
        <strain evidence="2 3">DSM 45479</strain>
    </source>
</reference>
<name>A0ABX9EG12_9PSEU</name>